<evidence type="ECO:0000256" key="2">
    <source>
        <dbReference type="ARBA" id="ARBA00022692"/>
    </source>
</evidence>
<dbReference type="Proteomes" id="UP001228376">
    <property type="component" value="Unassembled WGS sequence"/>
</dbReference>
<dbReference type="InterPro" id="IPR010652">
    <property type="entry name" value="DUF1232"/>
</dbReference>
<name>A0ABU5CEA0_9BACI</name>
<dbReference type="EMBL" id="JAROCA020000001">
    <property type="protein sequence ID" value="MDY0404634.1"/>
    <property type="molecule type" value="Genomic_DNA"/>
</dbReference>
<gene>
    <name evidence="6" type="ORF">P5G51_003725</name>
</gene>
<accession>A0ABU5CEA0</accession>
<proteinExistence type="predicted"/>
<keyword evidence="2" id="KW-0812">Transmembrane</keyword>
<evidence type="ECO:0000256" key="3">
    <source>
        <dbReference type="ARBA" id="ARBA00022989"/>
    </source>
</evidence>
<reference evidence="6 7" key="1">
    <citation type="submission" date="2023-10" db="EMBL/GenBank/DDBJ databases">
        <title>179-bfca-hs.</title>
        <authorList>
            <person name="Miliotis G."/>
            <person name="Sengupta P."/>
            <person name="Hameed A."/>
            <person name="Chuvochina M."/>
            <person name="Mcdonagh F."/>
            <person name="Simpson A.C."/>
            <person name="Singh N.K."/>
            <person name="Rekha P.D."/>
            <person name="Raman K."/>
            <person name="Hugenholtz P."/>
            <person name="Venkateswaran K."/>
        </authorList>
    </citation>
    <scope>NUCLEOTIDE SEQUENCE [LARGE SCALE GENOMIC DNA]</scope>
    <source>
        <strain evidence="6 7">179-BFC-A-HS</strain>
    </source>
</reference>
<comment type="subcellular location">
    <subcellularLocation>
        <location evidence="1">Endomembrane system</location>
        <topology evidence="1">Multi-pass membrane protein</topology>
    </subcellularLocation>
</comment>
<dbReference type="RefSeq" id="WP_306065593.1">
    <property type="nucleotide sequence ID" value="NZ_JAROCA020000001.1"/>
</dbReference>
<protein>
    <submittedName>
        <fullName evidence="6">YkvA family protein</fullName>
    </submittedName>
</protein>
<evidence type="ECO:0000256" key="1">
    <source>
        <dbReference type="ARBA" id="ARBA00004127"/>
    </source>
</evidence>
<evidence type="ECO:0000256" key="4">
    <source>
        <dbReference type="ARBA" id="ARBA00023136"/>
    </source>
</evidence>
<evidence type="ECO:0000313" key="6">
    <source>
        <dbReference type="EMBL" id="MDY0404634.1"/>
    </source>
</evidence>
<feature type="domain" description="DUF1232" evidence="5">
    <location>
        <begin position="66"/>
        <end position="101"/>
    </location>
</feature>
<comment type="caution">
    <text evidence="6">The sequence shown here is derived from an EMBL/GenBank/DDBJ whole genome shotgun (WGS) entry which is preliminary data.</text>
</comment>
<sequence length="145" mass="16715">MTIDDWKKKLKELDPAKEIEKYWQSFSESEFLEKLLKYAKIIGVKSTFYSLLLFYAFKSPKTPKKAKLTIAGALGYLILPFDLVPDFIPVVGFADDAAVIVYAVFNVISHIDEQVKSQAHERMKKIFGDNYNEHGEIDDQFKPEM</sequence>
<evidence type="ECO:0000259" key="5">
    <source>
        <dbReference type="Pfam" id="PF06803"/>
    </source>
</evidence>
<dbReference type="Pfam" id="PF06803">
    <property type="entry name" value="DUF1232"/>
    <property type="match status" value="1"/>
</dbReference>
<keyword evidence="4" id="KW-0472">Membrane</keyword>
<keyword evidence="7" id="KW-1185">Reference proteome</keyword>
<organism evidence="6 7">
    <name type="scientific">Tigheibacillus jepli</name>
    <dbReference type="NCBI Taxonomy" id="3035914"/>
    <lineage>
        <taxon>Bacteria</taxon>
        <taxon>Bacillati</taxon>
        <taxon>Bacillota</taxon>
        <taxon>Bacilli</taxon>
        <taxon>Bacillales</taxon>
        <taxon>Bacillaceae</taxon>
        <taxon>Tigheibacillus</taxon>
    </lineage>
</organism>
<evidence type="ECO:0000313" key="7">
    <source>
        <dbReference type="Proteomes" id="UP001228376"/>
    </source>
</evidence>
<keyword evidence="3" id="KW-1133">Transmembrane helix</keyword>